<proteinExistence type="predicted"/>
<sequence length="319" mass="35911">MASKNANNQDYRIHTSYERLVKLQSQVQAFSLLPHLVAQSRMSGRHGSLFRGRGLNFEELRHYQLGDDIRNLDWKVTMRTGKPHVRTYTEEKDRNFIICVDQRSGMYFSSIDTMKSVVASEIAALSAWRILKDNDRVGFIISQTTQIEYLKPQRSQNHLLHALKRLNKANNALDISSEDSEASSLSATIRMLGNLGLKNATVLFISDWSGASEIDLDRLKYLQQHNDILSVVISDPLEAALPADILDSASLVFGDGKYQLSVTEQTKLDKANLGLREQSHQRLERLGQLMAMKRLPVIELSTDGKHIDAFKRAVGGVSS</sequence>
<accession>A0A090RRX9</accession>
<keyword evidence="3" id="KW-1185">Reference proteome</keyword>
<evidence type="ECO:0000313" key="2">
    <source>
        <dbReference type="EMBL" id="GAL17996.1"/>
    </source>
</evidence>
<organism evidence="2 3">
    <name type="scientific">Vibrio maritimus</name>
    <dbReference type="NCBI Taxonomy" id="990268"/>
    <lineage>
        <taxon>Bacteria</taxon>
        <taxon>Pseudomonadati</taxon>
        <taxon>Pseudomonadota</taxon>
        <taxon>Gammaproteobacteria</taxon>
        <taxon>Vibrionales</taxon>
        <taxon>Vibrionaceae</taxon>
        <taxon>Vibrio</taxon>
    </lineage>
</organism>
<reference evidence="2 3" key="2">
    <citation type="submission" date="2014-09" db="EMBL/GenBank/DDBJ databases">
        <authorList>
            <consortium name="NBRP consortium"/>
            <person name="Sawabe T."/>
            <person name="Meirelles P."/>
            <person name="Nakanishi M."/>
            <person name="Sayaka M."/>
            <person name="Hattori M."/>
            <person name="Ohkuma M."/>
        </authorList>
    </citation>
    <scope>NUCLEOTIDE SEQUENCE [LARGE SCALE GENOMIC DNA]</scope>
    <source>
        <strain evidence="3">JCM19235</strain>
    </source>
</reference>
<evidence type="ECO:0000259" key="1">
    <source>
        <dbReference type="Pfam" id="PF01882"/>
    </source>
</evidence>
<protein>
    <recommendedName>
        <fullName evidence="1">DUF58 domain-containing protein</fullName>
    </recommendedName>
</protein>
<reference evidence="2 3" key="1">
    <citation type="submission" date="2014-09" db="EMBL/GenBank/DDBJ databases">
        <title>Vibrio maritimus JCM 19235. (C45) whole genome shotgun sequence.</title>
        <authorList>
            <person name="Sawabe T."/>
            <person name="Meirelles P."/>
            <person name="Nakanishi M."/>
            <person name="Sayaka M."/>
            <person name="Hattori M."/>
            <person name="Ohkuma M."/>
        </authorList>
    </citation>
    <scope>NUCLEOTIDE SEQUENCE [LARGE SCALE GENOMIC DNA]</scope>
    <source>
        <strain evidence="3">JCM19235</strain>
    </source>
</reference>
<dbReference type="Pfam" id="PF01882">
    <property type="entry name" value="DUF58"/>
    <property type="match status" value="1"/>
</dbReference>
<name>A0A090RRX9_9VIBR</name>
<evidence type="ECO:0000313" key="3">
    <source>
        <dbReference type="Proteomes" id="UP000029228"/>
    </source>
</evidence>
<dbReference type="STRING" id="990268.JCM19235_6549"/>
<dbReference type="Proteomes" id="UP000029228">
    <property type="component" value="Unassembled WGS sequence"/>
</dbReference>
<dbReference type="OrthoDB" id="9776116at2"/>
<feature type="domain" description="DUF58" evidence="1">
    <location>
        <begin position="59"/>
        <end position="244"/>
    </location>
</feature>
<dbReference type="EMBL" id="BBMR01000002">
    <property type="protein sequence ID" value="GAL17996.1"/>
    <property type="molecule type" value="Genomic_DNA"/>
</dbReference>
<dbReference type="PANTHER" id="PTHR33608:SF12">
    <property type="entry name" value="DUF58 DOMAIN-CONTAINING PROTEIN"/>
    <property type="match status" value="1"/>
</dbReference>
<dbReference type="PANTHER" id="PTHR33608">
    <property type="entry name" value="BLL2464 PROTEIN"/>
    <property type="match status" value="1"/>
</dbReference>
<dbReference type="InterPro" id="IPR002881">
    <property type="entry name" value="DUF58"/>
</dbReference>
<dbReference type="AlphaFoldDB" id="A0A090RRX9"/>
<comment type="caution">
    <text evidence="2">The sequence shown here is derived from an EMBL/GenBank/DDBJ whole genome shotgun (WGS) entry which is preliminary data.</text>
</comment>
<gene>
    <name evidence="2" type="ORF">JCM19235_6549</name>
</gene>